<dbReference type="InterPro" id="IPR038408">
    <property type="entry name" value="GNK2_sf"/>
</dbReference>
<evidence type="ECO:0000256" key="6">
    <source>
        <dbReference type="ARBA" id="ARBA00022729"/>
    </source>
</evidence>
<evidence type="ECO:0000256" key="18">
    <source>
        <dbReference type="SAM" id="Phobius"/>
    </source>
</evidence>
<dbReference type="FunFam" id="1.10.510.10:FF:000129">
    <property type="entry name" value="cysteine-rich receptor-like protein kinase 10"/>
    <property type="match status" value="1"/>
</dbReference>
<dbReference type="FunFam" id="3.30.200.20:FF:000142">
    <property type="entry name" value="Cysteine-rich receptor-like protein kinase 10"/>
    <property type="match status" value="1"/>
</dbReference>
<name>A0ABD2SC30_9SOLN</name>
<evidence type="ECO:0000256" key="16">
    <source>
        <dbReference type="ARBA" id="ARBA00047951"/>
    </source>
</evidence>
<evidence type="ECO:0000259" key="20">
    <source>
        <dbReference type="PROSITE" id="PS51473"/>
    </source>
</evidence>
<feature type="transmembrane region" description="Helical" evidence="18">
    <location>
        <begin position="12"/>
        <end position="32"/>
    </location>
</feature>
<comment type="subcellular location">
    <subcellularLocation>
        <location evidence="1">Membrane</location>
        <topology evidence="1">Single-pass membrane protein</topology>
    </subcellularLocation>
</comment>
<feature type="domain" description="Protein kinase" evidence="19">
    <location>
        <begin position="344"/>
        <end position="630"/>
    </location>
</feature>
<dbReference type="SUPFAM" id="SSF56112">
    <property type="entry name" value="Protein kinase-like (PK-like)"/>
    <property type="match status" value="1"/>
</dbReference>
<evidence type="ECO:0008006" key="23">
    <source>
        <dbReference type="Google" id="ProtNLM"/>
    </source>
</evidence>
<dbReference type="PANTHER" id="PTHR27002">
    <property type="entry name" value="RECEPTOR-LIKE SERINE/THREONINE-PROTEIN KINASE SD1-8"/>
    <property type="match status" value="1"/>
</dbReference>
<dbReference type="SMART" id="SM00220">
    <property type="entry name" value="S_TKc"/>
    <property type="match status" value="1"/>
</dbReference>
<dbReference type="Pfam" id="PF07714">
    <property type="entry name" value="PK_Tyr_Ser-Thr"/>
    <property type="match status" value="1"/>
</dbReference>
<dbReference type="PANTHER" id="PTHR27002:SF1019">
    <property type="entry name" value="CYSTEINE-RICH RECEPTOR-LIKE PROTEIN KINASE 10"/>
    <property type="match status" value="1"/>
</dbReference>
<keyword evidence="6" id="KW-0732">Signal</keyword>
<feature type="binding site" evidence="17">
    <location>
        <position position="372"/>
    </location>
    <ligand>
        <name>ATP</name>
        <dbReference type="ChEBI" id="CHEBI:30616"/>
    </ligand>
</feature>
<keyword evidence="8 17" id="KW-0547">Nucleotide-binding</keyword>
<evidence type="ECO:0000256" key="11">
    <source>
        <dbReference type="ARBA" id="ARBA00022989"/>
    </source>
</evidence>
<evidence type="ECO:0000256" key="12">
    <source>
        <dbReference type="ARBA" id="ARBA00023136"/>
    </source>
</evidence>
<keyword evidence="10 17" id="KW-0067">ATP-binding</keyword>
<keyword evidence="13" id="KW-0675">Receptor</keyword>
<dbReference type="FunFam" id="3.30.430.20:FF:000003">
    <property type="entry name" value="Cysteine-rich RLK (RECEPTOR-like protein kinase) 10"/>
    <property type="match status" value="1"/>
</dbReference>
<evidence type="ECO:0000256" key="4">
    <source>
        <dbReference type="ARBA" id="ARBA00022679"/>
    </source>
</evidence>
<dbReference type="Gene3D" id="1.10.510.10">
    <property type="entry name" value="Transferase(Phosphotransferase) domain 1"/>
    <property type="match status" value="1"/>
</dbReference>
<evidence type="ECO:0000256" key="2">
    <source>
        <dbReference type="ARBA" id="ARBA00022527"/>
    </source>
</evidence>
<keyword evidence="14" id="KW-0325">Glycoprotein</keyword>
<dbReference type="PROSITE" id="PS00107">
    <property type="entry name" value="PROTEIN_KINASE_ATP"/>
    <property type="match status" value="1"/>
</dbReference>
<dbReference type="InterPro" id="IPR000719">
    <property type="entry name" value="Prot_kinase_dom"/>
</dbReference>
<dbReference type="GO" id="GO:0016020">
    <property type="term" value="C:membrane"/>
    <property type="evidence" value="ECO:0007669"/>
    <property type="project" value="UniProtKB-SubCell"/>
</dbReference>
<dbReference type="PROSITE" id="PS00108">
    <property type="entry name" value="PROTEIN_KINASE_ST"/>
    <property type="match status" value="1"/>
</dbReference>
<evidence type="ECO:0000313" key="22">
    <source>
        <dbReference type="Proteomes" id="UP001627284"/>
    </source>
</evidence>
<dbReference type="AlphaFoldDB" id="A0ABD2SC30"/>
<keyword evidence="12 18" id="KW-0472">Membrane</keyword>
<dbReference type="InterPro" id="IPR001245">
    <property type="entry name" value="Ser-Thr/Tyr_kinase_cat_dom"/>
</dbReference>
<organism evidence="21 22">
    <name type="scientific">Solanum stoloniferum</name>
    <dbReference type="NCBI Taxonomy" id="62892"/>
    <lineage>
        <taxon>Eukaryota</taxon>
        <taxon>Viridiplantae</taxon>
        <taxon>Streptophyta</taxon>
        <taxon>Embryophyta</taxon>
        <taxon>Tracheophyta</taxon>
        <taxon>Spermatophyta</taxon>
        <taxon>Magnoliopsida</taxon>
        <taxon>eudicotyledons</taxon>
        <taxon>Gunneridae</taxon>
        <taxon>Pentapetalae</taxon>
        <taxon>asterids</taxon>
        <taxon>lamiids</taxon>
        <taxon>Solanales</taxon>
        <taxon>Solanaceae</taxon>
        <taxon>Solanoideae</taxon>
        <taxon>Solaneae</taxon>
        <taxon>Solanum</taxon>
    </lineage>
</organism>
<evidence type="ECO:0000256" key="9">
    <source>
        <dbReference type="ARBA" id="ARBA00022777"/>
    </source>
</evidence>
<protein>
    <recommendedName>
        <fullName evidence="23">Cysteine-rich receptor-like protein kinase 10</fullName>
    </recommendedName>
</protein>
<dbReference type="CDD" id="cd23509">
    <property type="entry name" value="Gnk2-like"/>
    <property type="match status" value="2"/>
</dbReference>
<evidence type="ECO:0000256" key="1">
    <source>
        <dbReference type="ARBA" id="ARBA00004167"/>
    </source>
</evidence>
<feature type="transmembrane region" description="Helical" evidence="18">
    <location>
        <begin position="278"/>
        <end position="304"/>
    </location>
</feature>
<dbReference type="InterPro" id="IPR008271">
    <property type="entry name" value="Ser/Thr_kinase_AS"/>
</dbReference>
<keyword evidence="2" id="KW-0723">Serine/threonine-protein kinase</keyword>
<evidence type="ECO:0000256" key="10">
    <source>
        <dbReference type="ARBA" id="ARBA00022840"/>
    </source>
</evidence>
<dbReference type="PROSITE" id="PS51473">
    <property type="entry name" value="GNK2"/>
    <property type="match status" value="2"/>
</dbReference>
<keyword evidence="7" id="KW-0677">Repeat</keyword>
<dbReference type="InterPro" id="IPR017441">
    <property type="entry name" value="Protein_kinase_ATP_BS"/>
</dbReference>
<dbReference type="Pfam" id="PF01657">
    <property type="entry name" value="Stress-antifung"/>
    <property type="match status" value="2"/>
</dbReference>
<dbReference type="Gene3D" id="3.30.200.20">
    <property type="entry name" value="Phosphorylase Kinase, domain 1"/>
    <property type="match status" value="1"/>
</dbReference>
<sequence length="668" mass="74515">ISSHIALLNNKMLNYFNILLCYCIIIFIFQVIDCQDNSSPPAIYCPNTTYTPNSTYSFNLKALLSSLASNSSRPNGFYNTTSGNTGSDIVYGMFLCRGDVSPDVCQNCVSTAVKDVTSESYCPNGKIAVFWVDGCLIRYSDQPLFGTATRYGFLNTQNVSEPQRFLSVLGNVINELIASVAANGNNRSGKIYASKEANFTSLERVYTFAQCIPDVSSSSCENCLRTAIGNLPSDGKRGGRVLLPSCNIRYELYPFYNVTASTPPSSSPTSNDRGKGGIASGVIVAIAVSIAVSILLFIFGFCWIRSRTSREFNVVEEITDEDEISVAESLQYHLNTIRVATTNFSTDNKIGEGGFGVVYKGKLLDGQEIAVKRLSRSSGQGIEEFKNEIILIAKLQHRNLVRLLGYCLEGDEKILVYEFVPNKSLDYFLFDPEKQQLLDWSRRYKIIGGIARGLLYLHEDSRLRIIHRDLKASNILLDAEMNPKISDFGMARIFGIDQSEEITSRIVGTYGYMSPEYAMHGQYSVKSDVFSFGVLLLEIISGKKNSAFYQSDGSEDLLIYVWKNWKDGTPLNIMDPTFAESYSRNEVIQCIHIGLLCVQEDVNERPTMDYVVLMLNSYSITTRAPKQPAFFFRSRSEMLPKGMESDQSTSKSMSLSINEVSITEMEPR</sequence>
<dbReference type="InterPro" id="IPR002902">
    <property type="entry name" value="GNK2"/>
</dbReference>
<keyword evidence="11 18" id="KW-1133">Transmembrane helix</keyword>
<proteinExistence type="predicted"/>
<dbReference type="FunFam" id="3.30.430.20:FF:000002">
    <property type="entry name" value="Cysteine-rich receptor-like protein kinase 10"/>
    <property type="match status" value="1"/>
</dbReference>
<dbReference type="Gene3D" id="3.30.430.20">
    <property type="entry name" value="Gnk2 domain, C-X8-C-X2-C motif"/>
    <property type="match status" value="2"/>
</dbReference>
<dbReference type="PROSITE" id="PS50011">
    <property type="entry name" value="PROTEIN_KINASE_DOM"/>
    <property type="match status" value="1"/>
</dbReference>
<evidence type="ECO:0000313" key="21">
    <source>
        <dbReference type="EMBL" id="KAL3341141.1"/>
    </source>
</evidence>
<evidence type="ECO:0000256" key="7">
    <source>
        <dbReference type="ARBA" id="ARBA00022737"/>
    </source>
</evidence>
<evidence type="ECO:0000259" key="19">
    <source>
        <dbReference type="PROSITE" id="PS50011"/>
    </source>
</evidence>
<comment type="catalytic activity">
    <reaction evidence="15">
        <text>L-seryl-[protein] + ATP = O-phospho-L-seryl-[protein] + ADP + H(+)</text>
        <dbReference type="Rhea" id="RHEA:17989"/>
        <dbReference type="Rhea" id="RHEA-COMP:9863"/>
        <dbReference type="Rhea" id="RHEA-COMP:11604"/>
        <dbReference type="ChEBI" id="CHEBI:15378"/>
        <dbReference type="ChEBI" id="CHEBI:29999"/>
        <dbReference type="ChEBI" id="CHEBI:30616"/>
        <dbReference type="ChEBI" id="CHEBI:83421"/>
        <dbReference type="ChEBI" id="CHEBI:456216"/>
    </reaction>
</comment>
<gene>
    <name evidence="21" type="ORF">AABB24_025615</name>
</gene>
<keyword evidence="9" id="KW-0418">Kinase</keyword>
<dbReference type="InterPro" id="IPR011009">
    <property type="entry name" value="Kinase-like_dom_sf"/>
</dbReference>
<comment type="caution">
    <text evidence="21">The sequence shown here is derived from an EMBL/GenBank/DDBJ whole genome shotgun (WGS) entry which is preliminary data.</text>
</comment>
<evidence type="ECO:0000256" key="17">
    <source>
        <dbReference type="PROSITE-ProRule" id="PRU10141"/>
    </source>
</evidence>
<dbReference type="CDD" id="cd14066">
    <property type="entry name" value="STKc_IRAK"/>
    <property type="match status" value="1"/>
</dbReference>
<keyword evidence="5 18" id="KW-0812">Transmembrane</keyword>
<dbReference type="GO" id="GO:0006979">
    <property type="term" value="P:response to oxidative stress"/>
    <property type="evidence" value="ECO:0007669"/>
    <property type="project" value="UniProtKB-ARBA"/>
</dbReference>
<evidence type="ECO:0000256" key="15">
    <source>
        <dbReference type="ARBA" id="ARBA00047558"/>
    </source>
</evidence>
<keyword evidence="22" id="KW-1185">Reference proteome</keyword>
<evidence type="ECO:0000256" key="14">
    <source>
        <dbReference type="ARBA" id="ARBA00023180"/>
    </source>
</evidence>
<feature type="domain" description="Gnk2-homologous" evidence="20">
    <location>
        <begin position="147"/>
        <end position="255"/>
    </location>
</feature>
<keyword evidence="3" id="KW-0597">Phosphoprotein</keyword>
<accession>A0ABD2SC30</accession>
<comment type="catalytic activity">
    <reaction evidence="16">
        <text>L-threonyl-[protein] + ATP = O-phospho-L-threonyl-[protein] + ADP + H(+)</text>
        <dbReference type="Rhea" id="RHEA:46608"/>
        <dbReference type="Rhea" id="RHEA-COMP:11060"/>
        <dbReference type="Rhea" id="RHEA-COMP:11605"/>
        <dbReference type="ChEBI" id="CHEBI:15378"/>
        <dbReference type="ChEBI" id="CHEBI:30013"/>
        <dbReference type="ChEBI" id="CHEBI:30616"/>
        <dbReference type="ChEBI" id="CHEBI:61977"/>
        <dbReference type="ChEBI" id="CHEBI:456216"/>
    </reaction>
</comment>
<evidence type="ECO:0000256" key="3">
    <source>
        <dbReference type="ARBA" id="ARBA00022553"/>
    </source>
</evidence>
<keyword evidence="4" id="KW-0808">Transferase</keyword>
<evidence type="ECO:0000256" key="13">
    <source>
        <dbReference type="ARBA" id="ARBA00023170"/>
    </source>
</evidence>
<evidence type="ECO:0000256" key="5">
    <source>
        <dbReference type="ARBA" id="ARBA00022692"/>
    </source>
</evidence>
<dbReference type="GO" id="GO:0005524">
    <property type="term" value="F:ATP binding"/>
    <property type="evidence" value="ECO:0007669"/>
    <property type="project" value="UniProtKB-UniRule"/>
</dbReference>
<dbReference type="Proteomes" id="UP001627284">
    <property type="component" value="Unassembled WGS sequence"/>
</dbReference>
<feature type="domain" description="Gnk2-homologous" evidence="20">
    <location>
        <begin position="38"/>
        <end position="144"/>
    </location>
</feature>
<dbReference type="EMBL" id="JBJKTR010000015">
    <property type="protein sequence ID" value="KAL3341141.1"/>
    <property type="molecule type" value="Genomic_DNA"/>
</dbReference>
<evidence type="ECO:0000256" key="8">
    <source>
        <dbReference type="ARBA" id="ARBA00022741"/>
    </source>
</evidence>
<dbReference type="GO" id="GO:0004674">
    <property type="term" value="F:protein serine/threonine kinase activity"/>
    <property type="evidence" value="ECO:0007669"/>
    <property type="project" value="UniProtKB-KW"/>
</dbReference>
<feature type="non-terminal residue" evidence="21">
    <location>
        <position position="1"/>
    </location>
</feature>
<reference evidence="21 22" key="1">
    <citation type="submission" date="2024-05" db="EMBL/GenBank/DDBJ databases">
        <title>De novo assembly of an allotetraploid wild potato.</title>
        <authorList>
            <person name="Hosaka A.J."/>
        </authorList>
    </citation>
    <scope>NUCLEOTIDE SEQUENCE [LARGE SCALE GENOMIC DNA]</scope>
    <source>
        <tissue evidence="21">Young leaves</tissue>
    </source>
</reference>